<feature type="transmembrane region" description="Helical" evidence="1">
    <location>
        <begin position="12"/>
        <end position="35"/>
    </location>
</feature>
<evidence type="ECO:0000313" key="2">
    <source>
        <dbReference type="EMBL" id="CDP04873.1"/>
    </source>
</evidence>
<reference evidence="3" key="1">
    <citation type="journal article" date="2014" name="Science">
        <title>The coffee genome provides insight into the convergent evolution of caffeine biosynthesis.</title>
        <authorList>
            <person name="Denoeud F."/>
            <person name="Carretero-Paulet L."/>
            <person name="Dereeper A."/>
            <person name="Droc G."/>
            <person name="Guyot R."/>
            <person name="Pietrella M."/>
            <person name="Zheng C."/>
            <person name="Alberti A."/>
            <person name="Anthony F."/>
            <person name="Aprea G."/>
            <person name="Aury J.M."/>
            <person name="Bento P."/>
            <person name="Bernard M."/>
            <person name="Bocs S."/>
            <person name="Campa C."/>
            <person name="Cenci A."/>
            <person name="Combes M.C."/>
            <person name="Crouzillat D."/>
            <person name="Da Silva C."/>
            <person name="Daddiego L."/>
            <person name="De Bellis F."/>
            <person name="Dussert S."/>
            <person name="Garsmeur O."/>
            <person name="Gayraud T."/>
            <person name="Guignon V."/>
            <person name="Jahn K."/>
            <person name="Jamilloux V."/>
            <person name="Joet T."/>
            <person name="Labadie K."/>
            <person name="Lan T."/>
            <person name="Leclercq J."/>
            <person name="Lepelley M."/>
            <person name="Leroy T."/>
            <person name="Li L.T."/>
            <person name="Librado P."/>
            <person name="Lopez L."/>
            <person name="Munoz A."/>
            <person name="Noel B."/>
            <person name="Pallavicini A."/>
            <person name="Perrotta G."/>
            <person name="Poncet V."/>
            <person name="Pot D."/>
            <person name="Priyono X."/>
            <person name="Rigoreau M."/>
            <person name="Rouard M."/>
            <person name="Rozas J."/>
            <person name="Tranchant-Dubreuil C."/>
            <person name="VanBuren R."/>
            <person name="Zhang Q."/>
            <person name="Andrade A.C."/>
            <person name="Argout X."/>
            <person name="Bertrand B."/>
            <person name="de Kochko A."/>
            <person name="Graziosi G."/>
            <person name="Henry R.J."/>
            <person name="Jayarama X."/>
            <person name="Ming R."/>
            <person name="Nagai C."/>
            <person name="Rounsley S."/>
            <person name="Sankoff D."/>
            <person name="Giuliano G."/>
            <person name="Albert V.A."/>
            <person name="Wincker P."/>
            <person name="Lashermes P."/>
        </authorList>
    </citation>
    <scope>NUCLEOTIDE SEQUENCE [LARGE SCALE GENOMIC DNA]</scope>
    <source>
        <strain evidence="3">cv. DH200-94</strain>
    </source>
</reference>
<proteinExistence type="predicted"/>
<protein>
    <submittedName>
        <fullName evidence="2">Uncharacterized protein</fullName>
    </submittedName>
</protein>
<organism evidence="2 3">
    <name type="scientific">Coffea canephora</name>
    <name type="common">Robusta coffee</name>
    <dbReference type="NCBI Taxonomy" id="49390"/>
    <lineage>
        <taxon>Eukaryota</taxon>
        <taxon>Viridiplantae</taxon>
        <taxon>Streptophyta</taxon>
        <taxon>Embryophyta</taxon>
        <taxon>Tracheophyta</taxon>
        <taxon>Spermatophyta</taxon>
        <taxon>Magnoliopsida</taxon>
        <taxon>eudicotyledons</taxon>
        <taxon>Gunneridae</taxon>
        <taxon>Pentapetalae</taxon>
        <taxon>asterids</taxon>
        <taxon>lamiids</taxon>
        <taxon>Gentianales</taxon>
        <taxon>Rubiaceae</taxon>
        <taxon>Ixoroideae</taxon>
        <taxon>Gardenieae complex</taxon>
        <taxon>Bertiereae - Coffeeae clade</taxon>
        <taxon>Coffeeae</taxon>
        <taxon>Coffea</taxon>
    </lineage>
</organism>
<dbReference type="Gramene" id="CDP04873">
    <property type="protein sequence ID" value="CDP04873"/>
    <property type="gene ID" value="GSCOC_T00019660001"/>
</dbReference>
<evidence type="ECO:0000313" key="3">
    <source>
        <dbReference type="Proteomes" id="UP000295252"/>
    </source>
</evidence>
<keyword evidence="3" id="KW-1185">Reference proteome</keyword>
<dbReference type="Proteomes" id="UP000295252">
    <property type="component" value="Chromosome III"/>
</dbReference>
<gene>
    <name evidence="2" type="ORF">GSCOC_T00019660001</name>
</gene>
<dbReference type="AlphaFoldDB" id="A0A068UB49"/>
<accession>A0A068UB49</accession>
<evidence type="ECO:0000256" key="1">
    <source>
        <dbReference type="SAM" id="Phobius"/>
    </source>
</evidence>
<dbReference type="EMBL" id="HG739098">
    <property type="protein sequence ID" value="CDP04873.1"/>
    <property type="molecule type" value="Genomic_DNA"/>
</dbReference>
<keyword evidence="1" id="KW-1133">Transmembrane helix</keyword>
<dbReference type="InParanoid" id="A0A068UB49"/>
<keyword evidence="1" id="KW-0472">Membrane</keyword>
<keyword evidence="1" id="KW-0812">Transmembrane</keyword>
<sequence length="119" mass="13901">MDNNPTKIRRRVFWAIFPLFFLYLGFSRLSLFPLIARTTLSLSLRALSPSLPLPNFTHTHKHQHRHTLAHTSIPSSIIRKFFSSISSLHRLSFSLSKSHQITFSTPHKHLHTHIRNLKK</sequence>
<name>A0A068UB49_COFCA</name>